<protein>
    <recommendedName>
        <fullName evidence="5">MYND-type domain-containing protein</fullName>
    </recommendedName>
</protein>
<gene>
    <name evidence="6" type="ORF">BD410DRAFT_1487</name>
</gene>
<dbReference type="Proteomes" id="UP000294933">
    <property type="component" value="Unassembled WGS sequence"/>
</dbReference>
<reference evidence="6 7" key="1">
    <citation type="submission" date="2018-06" db="EMBL/GenBank/DDBJ databases">
        <title>A transcriptomic atlas of mushroom development highlights an independent origin of complex multicellularity.</title>
        <authorList>
            <consortium name="DOE Joint Genome Institute"/>
            <person name="Krizsan K."/>
            <person name="Almasi E."/>
            <person name="Merenyi Z."/>
            <person name="Sahu N."/>
            <person name="Viragh M."/>
            <person name="Koszo T."/>
            <person name="Mondo S."/>
            <person name="Kiss B."/>
            <person name="Balint B."/>
            <person name="Kues U."/>
            <person name="Barry K."/>
            <person name="Hegedus J.C."/>
            <person name="Henrissat B."/>
            <person name="Johnson J."/>
            <person name="Lipzen A."/>
            <person name="Ohm R."/>
            <person name="Nagy I."/>
            <person name="Pangilinan J."/>
            <person name="Yan J."/>
            <person name="Xiong Y."/>
            <person name="Grigoriev I.V."/>
            <person name="Hibbett D.S."/>
            <person name="Nagy L.G."/>
        </authorList>
    </citation>
    <scope>NUCLEOTIDE SEQUENCE [LARGE SCALE GENOMIC DNA]</scope>
    <source>
        <strain evidence="6 7">SZMC22713</strain>
    </source>
</reference>
<evidence type="ECO:0000256" key="2">
    <source>
        <dbReference type="ARBA" id="ARBA00022771"/>
    </source>
</evidence>
<feature type="domain" description="MYND-type" evidence="5">
    <location>
        <begin position="8"/>
        <end position="50"/>
    </location>
</feature>
<dbReference type="Pfam" id="PF01753">
    <property type="entry name" value="zf-MYND"/>
    <property type="match status" value="1"/>
</dbReference>
<dbReference type="VEuPathDB" id="FungiDB:BD410DRAFT_1487"/>
<dbReference type="Pfam" id="PF26617">
    <property type="entry name" value="CcmS-like"/>
    <property type="match status" value="1"/>
</dbReference>
<name>A0A4R5XEQ0_9AGAM</name>
<evidence type="ECO:0000313" key="7">
    <source>
        <dbReference type="Proteomes" id="UP000294933"/>
    </source>
</evidence>
<evidence type="ECO:0000313" key="6">
    <source>
        <dbReference type="EMBL" id="TDL29035.1"/>
    </source>
</evidence>
<keyword evidence="2 4" id="KW-0863">Zinc-finger</keyword>
<evidence type="ECO:0000256" key="3">
    <source>
        <dbReference type="ARBA" id="ARBA00022833"/>
    </source>
</evidence>
<dbReference type="STRING" id="50990.A0A4R5XEQ0"/>
<dbReference type="AlphaFoldDB" id="A0A4R5XEQ0"/>
<organism evidence="6 7">
    <name type="scientific">Rickenella mellea</name>
    <dbReference type="NCBI Taxonomy" id="50990"/>
    <lineage>
        <taxon>Eukaryota</taxon>
        <taxon>Fungi</taxon>
        <taxon>Dikarya</taxon>
        <taxon>Basidiomycota</taxon>
        <taxon>Agaricomycotina</taxon>
        <taxon>Agaricomycetes</taxon>
        <taxon>Hymenochaetales</taxon>
        <taxon>Rickenellaceae</taxon>
        <taxon>Rickenella</taxon>
    </lineage>
</organism>
<dbReference type="GO" id="GO:0008270">
    <property type="term" value="F:zinc ion binding"/>
    <property type="evidence" value="ECO:0007669"/>
    <property type="project" value="UniProtKB-KW"/>
</dbReference>
<proteinExistence type="predicted"/>
<dbReference type="PROSITE" id="PS50865">
    <property type="entry name" value="ZF_MYND_2"/>
    <property type="match status" value="1"/>
</dbReference>
<keyword evidence="3" id="KW-0862">Zinc</keyword>
<dbReference type="SUPFAM" id="SSF144232">
    <property type="entry name" value="HIT/MYND zinc finger-like"/>
    <property type="match status" value="1"/>
</dbReference>
<evidence type="ECO:0000256" key="4">
    <source>
        <dbReference type="PROSITE-ProRule" id="PRU00134"/>
    </source>
</evidence>
<dbReference type="OrthoDB" id="341421at2759"/>
<dbReference type="InterPro" id="IPR058258">
    <property type="entry name" value="CcmS-like"/>
</dbReference>
<dbReference type="EMBL" id="ML170156">
    <property type="protein sequence ID" value="TDL29035.1"/>
    <property type="molecule type" value="Genomic_DNA"/>
</dbReference>
<dbReference type="InterPro" id="IPR002893">
    <property type="entry name" value="Znf_MYND"/>
</dbReference>
<evidence type="ECO:0000259" key="5">
    <source>
        <dbReference type="PROSITE" id="PS50865"/>
    </source>
</evidence>
<keyword evidence="1" id="KW-0479">Metal-binding</keyword>
<sequence>MSSINCVNPICGNRDRVESAVFMKCGACKKVAYCGKACQKSHWKFHKLYCKSIRDAPQVPDMDEIGRRMDELNEALFGNHAPASRRITFRSFGDGSPDSPRAKKFADGLDVGDVMQYGIEKFLETTDKGCVVFNMRYPYMDTKSYSRLTWLSRRGVASTGEPTLLKNVTQ</sequence>
<dbReference type="Gene3D" id="6.10.140.2220">
    <property type="match status" value="1"/>
</dbReference>
<keyword evidence="7" id="KW-1185">Reference proteome</keyword>
<accession>A0A4R5XEQ0</accession>
<evidence type="ECO:0000256" key="1">
    <source>
        <dbReference type="ARBA" id="ARBA00022723"/>
    </source>
</evidence>